<evidence type="ECO:0000256" key="1">
    <source>
        <dbReference type="SAM" id="MobiDB-lite"/>
    </source>
</evidence>
<dbReference type="InterPro" id="IPR051101">
    <property type="entry name" value="ZC3H12/N4BP1_RNase_Reg"/>
</dbReference>
<dbReference type="InterPro" id="IPR021869">
    <property type="entry name" value="RNase_Zc3h12_NYN"/>
</dbReference>
<feature type="domain" description="RNase NYN" evidence="2">
    <location>
        <begin position="261"/>
        <end position="412"/>
    </location>
</feature>
<organism evidence="3 4">
    <name type="scientific">Polyplax serrata</name>
    <name type="common">Common mouse louse</name>
    <dbReference type="NCBI Taxonomy" id="468196"/>
    <lineage>
        <taxon>Eukaryota</taxon>
        <taxon>Metazoa</taxon>
        <taxon>Ecdysozoa</taxon>
        <taxon>Arthropoda</taxon>
        <taxon>Hexapoda</taxon>
        <taxon>Insecta</taxon>
        <taxon>Pterygota</taxon>
        <taxon>Neoptera</taxon>
        <taxon>Paraneoptera</taxon>
        <taxon>Psocodea</taxon>
        <taxon>Troctomorpha</taxon>
        <taxon>Phthiraptera</taxon>
        <taxon>Anoplura</taxon>
        <taxon>Polyplacidae</taxon>
        <taxon>Polyplax</taxon>
    </lineage>
</organism>
<name>A0ABR1AIB2_POLSC</name>
<comment type="caution">
    <text evidence="3">The sequence shown here is derived from an EMBL/GenBank/DDBJ whole genome shotgun (WGS) entry which is preliminary data.</text>
</comment>
<evidence type="ECO:0000313" key="3">
    <source>
        <dbReference type="EMBL" id="KAK6619128.1"/>
    </source>
</evidence>
<reference evidence="3 4" key="1">
    <citation type="submission" date="2023-09" db="EMBL/GenBank/DDBJ databases">
        <title>Genomes of two closely related lineages of the louse Polyplax serrata with different host specificities.</title>
        <authorList>
            <person name="Martinu J."/>
            <person name="Tarabai H."/>
            <person name="Stefka J."/>
            <person name="Hypsa V."/>
        </authorList>
    </citation>
    <scope>NUCLEOTIDE SEQUENCE [LARGE SCALE GENOMIC DNA]</scope>
    <source>
        <strain evidence="3">98ZLc_SE</strain>
    </source>
</reference>
<protein>
    <recommendedName>
        <fullName evidence="2">RNase NYN domain-containing protein</fullName>
    </recommendedName>
</protein>
<dbReference type="CDD" id="cd18719">
    <property type="entry name" value="PIN_Zc3h12a-N4BP1-like"/>
    <property type="match status" value="1"/>
</dbReference>
<dbReference type="PANTHER" id="PTHR12876:SF35">
    <property type="entry name" value="LD08718P-RELATED"/>
    <property type="match status" value="1"/>
</dbReference>
<keyword evidence="4" id="KW-1185">Reference proteome</keyword>
<gene>
    <name evidence="3" type="ORF">RUM44_003510</name>
</gene>
<dbReference type="Pfam" id="PF11977">
    <property type="entry name" value="RNase_Zc3h12a"/>
    <property type="match status" value="1"/>
</dbReference>
<dbReference type="EMBL" id="JAWJWF010000049">
    <property type="protein sequence ID" value="KAK6619128.1"/>
    <property type="molecule type" value="Genomic_DNA"/>
</dbReference>
<sequence>MGKRRNNSLTECHLRKTIAPKREIKRRRRFKRRMRSLNNSHLIQEISYEINKKPSPSKNNFENKKDTNSTIDVIVLPDECELPRTQSLNKTIDLCADDSYDNVQNTQRNISSNPQVFIDLSKEPSEEVIVVDENLQQKPKCCDNGEAVVVDLHENDEAQGKENDRCDDIVVIGSFHKNPFSSSTSSKINSFIRECIQLKNKPSKIRNQKLNLNWIGNKNSSKKINTPKSEHKKTQVMPETSSSLGENIYTNSPVDIPKHGLRPIIIDGSNVALGTNIRKRIFSCKHLEICIKYFKERGHKVTAFVPQFRTLHGKSDNPNLLNRLANMGDVILTPSKRVEGRCIVPYDDRFIVQTAVLQGGIIVTRDNYRDLLQENPAWAETINYRTLPYTWVGDILMFPKDPLGEHGPTLDEFLRFN</sequence>
<dbReference type="Gene3D" id="3.40.50.11980">
    <property type="match status" value="1"/>
</dbReference>
<dbReference type="PANTHER" id="PTHR12876">
    <property type="entry name" value="N4BP1-RELATED"/>
    <property type="match status" value="1"/>
</dbReference>
<evidence type="ECO:0000313" key="4">
    <source>
        <dbReference type="Proteomes" id="UP001359485"/>
    </source>
</evidence>
<accession>A0ABR1AIB2</accession>
<evidence type="ECO:0000259" key="2">
    <source>
        <dbReference type="Pfam" id="PF11977"/>
    </source>
</evidence>
<feature type="region of interest" description="Disordered" evidence="1">
    <location>
        <begin position="221"/>
        <end position="244"/>
    </location>
</feature>
<dbReference type="Proteomes" id="UP001359485">
    <property type="component" value="Unassembled WGS sequence"/>
</dbReference>
<proteinExistence type="predicted"/>